<name>A0A4Z2GWC2_9TELE</name>
<comment type="caution">
    <text evidence="1">The sequence shown here is derived from an EMBL/GenBank/DDBJ whole genome shotgun (WGS) entry which is preliminary data.</text>
</comment>
<dbReference type="EMBL" id="SRLO01000403">
    <property type="protein sequence ID" value="TNN57540.1"/>
    <property type="molecule type" value="Genomic_DNA"/>
</dbReference>
<gene>
    <name evidence="1" type="ORF">EYF80_032264</name>
</gene>
<reference evidence="1 2" key="1">
    <citation type="submission" date="2019-03" db="EMBL/GenBank/DDBJ databases">
        <title>First draft genome of Liparis tanakae, snailfish: a comprehensive survey of snailfish specific genes.</title>
        <authorList>
            <person name="Kim W."/>
            <person name="Song I."/>
            <person name="Jeong J.-H."/>
            <person name="Kim D."/>
            <person name="Kim S."/>
            <person name="Ryu S."/>
            <person name="Song J.Y."/>
            <person name="Lee S.K."/>
        </authorList>
    </citation>
    <scope>NUCLEOTIDE SEQUENCE [LARGE SCALE GENOMIC DNA]</scope>
    <source>
        <tissue evidence="1">Muscle</tissue>
    </source>
</reference>
<accession>A0A4Z2GWC2</accession>
<evidence type="ECO:0000313" key="1">
    <source>
        <dbReference type="EMBL" id="TNN57540.1"/>
    </source>
</evidence>
<protein>
    <submittedName>
        <fullName evidence="1">Uncharacterized protein</fullName>
    </submittedName>
</protein>
<dbReference type="Proteomes" id="UP000314294">
    <property type="component" value="Unassembled WGS sequence"/>
</dbReference>
<evidence type="ECO:0000313" key="2">
    <source>
        <dbReference type="Proteomes" id="UP000314294"/>
    </source>
</evidence>
<dbReference type="AlphaFoldDB" id="A0A4Z2GWC2"/>
<sequence length="112" mass="12757">MAQSHWRNCLLEMRNKSETEKHVEHLIPQELHVHCDAKRHSEGALRGSRATADAYRRLPIVSTVLTALKSTLVTQTVKPAFRHNSLHVYRGRCESRVVMTVPSDGLLRSPYS</sequence>
<organism evidence="1 2">
    <name type="scientific">Liparis tanakae</name>
    <name type="common">Tanaka's snailfish</name>
    <dbReference type="NCBI Taxonomy" id="230148"/>
    <lineage>
        <taxon>Eukaryota</taxon>
        <taxon>Metazoa</taxon>
        <taxon>Chordata</taxon>
        <taxon>Craniata</taxon>
        <taxon>Vertebrata</taxon>
        <taxon>Euteleostomi</taxon>
        <taxon>Actinopterygii</taxon>
        <taxon>Neopterygii</taxon>
        <taxon>Teleostei</taxon>
        <taxon>Neoteleostei</taxon>
        <taxon>Acanthomorphata</taxon>
        <taxon>Eupercaria</taxon>
        <taxon>Perciformes</taxon>
        <taxon>Cottioidei</taxon>
        <taxon>Cottales</taxon>
        <taxon>Liparidae</taxon>
        <taxon>Liparis</taxon>
    </lineage>
</organism>
<proteinExistence type="predicted"/>
<keyword evidence="2" id="KW-1185">Reference proteome</keyword>